<dbReference type="AlphaFoldDB" id="A0A518KAY8"/>
<dbReference type="RefSeq" id="WP_145113835.1">
    <property type="nucleotide sequence ID" value="NZ_CP036349.1"/>
</dbReference>
<feature type="region of interest" description="Disordered" evidence="1">
    <location>
        <begin position="119"/>
        <end position="154"/>
    </location>
</feature>
<dbReference type="PROSITE" id="PS51257">
    <property type="entry name" value="PROKAR_LIPOPROTEIN"/>
    <property type="match status" value="1"/>
</dbReference>
<gene>
    <name evidence="2" type="ORF">Spa11_31720</name>
</gene>
<dbReference type="KEGG" id="bmei:Spa11_31720"/>
<sequence length="470" mass="50037">MSLRLAPIALVTLAGCTTLGTPTTALKEMSSAHAADHRLADAAPMAAAPAATAVPPGPYAEMTEQEAMAQVSPMLAEIAVADPELHGEVLQQLSGTKPSLWTLAVQSAQHRLAYKQQLAEKSKAGSDTTQVAAAKPAPPAKLPSPYTTSDDSDVVQASATVDTPTKTADPMAFDSTAMPDAMPMVVGGDASQQQPSVIQNHHLLDESERVAMSSKRGASSAAPQAKALFPPQPAKPTDWRGHVDAAITQLGASASSPPKSVDEARERMRLQLLHLVSGDTKQAVTPAAGLSSAEQGYWSNQLYAMSTMLDENGPADLRTRVDAAARHQSEASAKLRSMGNLQVRNFVACREVYGYGAYEPSSDARYAAGDQLVLYAELDNYRSDATAEGYRTTFDSSYRLVNQAGDEAASGDFPVVDDLCLTLRRDFHIQYALTLPTTLTPGDYRLELSVTDRLGQKIGHDQMMITIGPR</sequence>
<evidence type="ECO:0000313" key="3">
    <source>
        <dbReference type="Proteomes" id="UP000316426"/>
    </source>
</evidence>
<proteinExistence type="predicted"/>
<feature type="region of interest" description="Disordered" evidence="1">
    <location>
        <begin position="218"/>
        <end position="238"/>
    </location>
</feature>
<name>A0A518KAY8_9BACT</name>
<keyword evidence="3" id="KW-1185">Reference proteome</keyword>
<dbReference type="Proteomes" id="UP000316426">
    <property type="component" value="Chromosome"/>
</dbReference>
<accession>A0A518KAY8</accession>
<organism evidence="2 3">
    <name type="scientific">Botrimarina mediterranea</name>
    <dbReference type="NCBI Taxonomy" id="2528022"/>
    <lineage>
        <taxon>Bacteria</taxon>
        <taxon>Pseudomonadati</taxon>
        <taxon>Planctomycetota</taxon>
        <taxon>Planctomycetia</taxon>
        <taxon>Pirellulales</taxon>
        <taxon>Lacipirellulaceae</taxon>
        <taxon>Botrimarina</taxon>
    </lineage>
</organism>
<evidence type="ECO:0000256" key="1">
    <source>
        <dbReference type="SAM" id="MobiDB-lite"/>
    </source>
</evidence>
<reference evidence="2 3" key="1">
    <citation type="submission" date="2019-02" db="EMBL/GenBank/DDBJ databases">
        <title>Deep-cultivation of Planctomycetes and their phenomic and genomic characterization uncovers novel biology.</title>
        <authorList>
            <person name="Wiegand S."/>
            <person name="Jogler M."/>
            <person name="Boedeker C."/>
            <person name="Pinto D."/>
            <person name="Vollmers J."/>
            <person name="Rivas-Marin E."/>
            <person name="Kohn T."/>
            <person name="Peeters S.H."/>
            <person name="Heuer A."/>
            <person name="Rast P."/>
            <person name="Oberbeckmann S."/>
            <person name="Bunk B."/>
            <person name="Jeske O."/>
            <person name="Meyerdierks A."/>
            <person name="Storesund J.E."/>
            <person name="Kallscheuer N."/>
            <person name="Luecker S."/>
            <person name="Lage O.M."/>
            <person name="Pohl T."/>
            <person name="Merkel B.J."/>
            <person name="Hornburger P."/>
            <person name="Mueller R.-W."/>
            <person name="Bruemmer F."/>
            <person name="Labrenz M."/>
            <person name="Spormann A.M."/>
            <person name="Op den Camp H."/>
            <person name="Overmann J."/>
            <person name="Amann R."/>
            <person name="Jetten M.S.M."/>
            <person name="Mascher T."/>
            <person name="Medema M.H."/>
            <person name="Devos D.P."/>
            <person name="Kaster A.-K."/>
            <person name="Ovreas L."/>
            <person name="Rohde M."/>
            <person name="Galperin M.Y."/>
            <person name="Jogler C."/>
        </authorList>
    </citation>
    <scope>NUCLEOTIDE SEQUENCE [LARGE SCALE GENOMIC DNA]</scope>
    <source>
        <strain evidence="2 3">Spa11</strain>
    </source>
</reference>
<dbReference type="EMBL" id="CP036349">
    <property type="protein sequence ID" value="QDV74963.1"/>
    <property type="molecule type" value="Genomic_DNA"/>
</dbReference>
<evidence type="ECO:0000313" key="2">
    <source>
        <dbReference type="EMBL" id="QDV74963.1"/>
    </source>
</evidence>
<protein>
    <submittedName>
        <fullName evidence="2">Uncharacterized protein</fullName>
    </submittedName>
</protein>